<dbReference type="STRING" id="485916.Dtox_0891"/>
<dbReference type="PROSITE" id="PS50943">
    <property type="entry name" value="HTH_CROC1"/>
    <property type="match status" value="1"/>
</dbReference>
<dbReference type="SUPFAM" id="SSF51306">
    <property type="entry name" value="LexA/Signal peptidase"/>
    <property type="match status" value="1"/>
</dbReference>
<dbReference type="PANTHER" id="PTHR33516:SF2">
    <property type="entry name" value="LEXA REPRESSOR-RELATED"/>
    <property type="match status" value="1"/>
</dbReference>
<accession>C8W2C3</accession>
<evidence type="ECO:0000313" key="3">
    <source>
        <dbReference type="Proteomes" id="UP000002217"/>
    </source>
</evidence>
<dbReference type="KEGG" id="dae:Dtox_0891"/>
<dbReference type="Gene3D" id="2.10.109.10">
    <property type="entry name" value="Umud Fragment, subunit A"/>
    <property type="match status" value="1"/>
</dbReference>
<dbReference type="InterPro" id="IPR010982">
    <property type="entry name" value="Lambda_DNA-bd_dom_sf"/>
</dbReference>
<organism evidence="2 3">
    <name type="scientific">Desulfofarcimen acetoxidans (strain ATCC 49208 / DSM 771 / KCTC 5769 / VKM B-1644 / 5575)</name>
    <name type="common">Desulfotomaculum acetoxidans</name>
    <dbReference type="NCBI Taxonomy" id="485916"/>
    <lineage>
        <taxon>Bacteria</taxon>
        <taxon>Bacillati</taxon>
        <taxon>Bacillota</taxon>
        <taxon>Clostridia</taxon>
        <taxon>Eubacteriales</taxon>
        <taxon>Peptococcaceae</taxon>
        <taxon>Desulfofarcimen</taxon>
    </lineage>
</organism>
<keyword evidence="3" id="KW-1185">Reference proteome</keyword>
<sequence length="338" mass="37421">MSYSELLSEYIKRSTYSLRKVAELCNEKGFSIDHSYISKLRNGKKPPPSEELSRVLAEVLNGDPETLVVEGYKEKAPEEIKNLLNGKCAAVPRSPGVMTNTQQTNNLSRKYSMVIELADILENDTVMLTAGGKPLNGKHRLNLLKLLDKTSTNKNIDKAADLIPILGSIRAGIPLLSEQNKIGEIDVPANLVGRVDFALYVNGNSMIGAGINEGDLVLCKQDYNPYPGEIVVALVNTDETTLKYYIKENDKVLLRAANPKYKDIELGPGDQIQGNVVKILKEPPSINVYKEYLYLKEDHLQEWNEAIEKAAANGIKPSAIREMIDIQVDLAKRLAGLD</sequence>
<dbReference type="PANTHER" id="PTHR33516">
    <property type="entry name" value="LEXA REPRESSOR"/>
    <property type="match status" value="1"/>
</dbReference>
<protein>
    <submittedName>
        <fullName evidence="2">Peptidase S24 and S26 domain protein</fullName>
    </submittedName>
</protein>
<dbReference type="OrthoDB" id="1766270at2"/>
<evidence type="ECO:0000259" key="1">
    <source>
        <dbReference type="PROSITE" id="PS50943"/>
    </source>
</evidence>
<dbReference type="InterPro" id="IPR001387">
    <property type="entry name" value="Cro/C1-type_HTH"/>
</dbReference>
<dbReference type="GO" id="GO:0003677">
    <property type="term" value="F:DNA binding"/>
    <property type="evidence" value="ECO:0007669"/>
    <property type="project" value="InterPro"/>
</dbReference>
<feature type="domain" description="HTH cro/C1-type" evidence="1">
    <location>
        <begin position="32"/>
        <end position="67"/>
    </location>
</feature>
<dbReference type="CDD" id="cd06529">
    <property type="entry name" value="S24_LexA-like"/>
    <property type="match status" value="1"/>
</dbReference>
<dbReference type="MEROPS" id="S24.001"/>
<reference evidence="2 3" key="1">
    <citation type="journal article" date="2009" name="Stand. Genomic Sci.">
        <title>Complete genome sequence of Desulfotomaculum acetoxidans type strain (5575).</title>
        <authorList>
            <person name="Spring S."/>
            <person name="Lapidus A."/>
            <person name="Schroder M."/>
            <person name="Gleim D."/>
            <person name="Sims D."/>
            <person name="Meincke L."/>
            <person name="Glavina Del Rio T."/>
            <person name="Tice H."/>
            <person name="Copeland A."/>
            <person name="Cheng J.F."/>
            <person name="Lucas S."/>
            <person name="Chen F."/>
            <person name="Nolan M."/>
            <person name="Bruce D."/>
            <person name="Goodwin L."/>
            <person name="Pitluck S."/>
            <person name="Ivanova N."/>
            <person name="Mavromatis K."/>
            <person name="Mikhailova N."/>
            <person name="Pati A."/>
            <person name="Chen A."/>
            <person name="Palaniappan K."/>
            <person name="Land M."/>
            <person name="Hauser L."/>
            <person name="Chang Y.J."/>
            <person name="Jeffries C.D."/>
            <person name="Chain P."/>
            <person name="Saunders E."/>
            <person name="Brettin T."/>
            <person name="Detter J.C."/>
            <person name="Goker M."/>
            <person name="Bristow J."/>
            <person name="Eisen J.A."/>
            <person name="Markowitz V."/>
            <person name="Hugenholtz P."/>
            <person name="Kyrpides N.C."/>
            <person name="Klenk H.P."/>
            <person name="Han C."/>
        </authorList>
    </citation>
    <scope>NUCLEOTIDE SEQUENCE [LARGE SCALE GENOMIC DNA]</scope>
    <source>
        <strain evidence="3">ATCC 49208 / DSM 771 / VKM B-1644</strain>
    </source>
</reference>
<dbReference type="EMBL" id="CP001720">
    <property type="protein sequence ID" value="ACV61787.1"/>
    <property type="molecule type" value="Genomic_DNA"/>
</dbReference>
<dbReference type="HOGENOM" id="CLU_066192_1_1_9"/>
<dbReference type="Pfam" id="PF00717">
    <property type="entry name" value="Peptidase_S24"/>
    <property type="match status" value="1"/>
</dbReference>
<dbReference type="Proteomes" id="UP000002217">
    <property type="component" value="Chromosome"/>
</dbReference>
<dbReference type="AlphaFoldDB" id="C8W2C3"/>
<dbReference type="Gene3D" id="1.10.260.40">
    <property type="entry name" value="lambda repressor-like DNA-binding domains"/>
    <property type="match status" value="1"/>
</dbReference>
<dbReference type="InterPro" id="IPR050077">
    <property type="entry name" value="LexA_repressor"/>
</dbReference>
<dbReference type="InterPro" id="IPR039418">
    <property type="entry name" value="LexA-like"/>
</dbReference>
<evidence type="ECO:0000313" key="2">
    <source>
        <dbReference type="EMBL" id="ACV61787.1"/>
    </source>
</evidence>
<dbReference type="InterPro" id="IPR015927">
    <property type="entry name" value="Peptidase_S24_S26A/B/C"/>
</dbReference>
<gene>
    <name evidence="2" type="ordered locus">Dtox_0891</name>
</gene>
<dbReference type="CDD" id="cd00093">
    <property type="entry name" value="HTH_XRE"/>
    <property type="match status" value="1"/>
</dbReference>
<proteinExistence type="predicted"/>
<dbReference type="InterPro" id="IPR036286">
    <property type="entry name" value="LexA/Signal_pep-like_sf"/>
</dbReference>
<dbReference type="RefSeq" id="WP_015756503.1">
    <property type="nucleotide sequence ID" value="NC_013216.1"/>
</dbReference>
<name>C8W2C3_DESAS</name>
<dbReference type="eggNOG" id="COG1974">
    <property type="taxonomic scope" value="Bacteria"/>
</dbReference>